<dbReference type="Proteomes" id="UP001324380">
    <property type="component" value="Chromosome"/>
</dbReference>
<dbReference type="GO" id="GO:0016301">
    <property type="term" value="F:kinase activity"/>
    <property type="evidence" value="ECO:0007669"/>
    <property type="project" value="UniProtKB-KW"/>
</dbReference>
<evidence type="ECO:0000313" key="8">
    <source>
        <dbReference type="EMBL" id="WPU95406.1"/>
    </source>
</evidence>
<feature type="coiled-coil region" evidence="5">
    <location>
        <begin position="471"/>
        <end position="505"/>
    </location>
</feature>
<dbReference type="InterPro" id="IPR005467">
    <property type="entry name" value="His_kinase_dom"/>
</dbReference>
<dbReference type="InterPro" id="IPR036097">
    <property type="entry name" value="HisK_dim/P_sf"/>
</dbReference>
<comment type="catalytic activity">
    <reaction evidence="1">
        <text>ATP + protein L-histidine = ADP + protein N-phospho-L-histidine.</text>
        <dbReference type="EC" id="2.7.13.3"/>
    </reaction>
</comment>
<dbReference type="Gene3D" id="1.25.40.10">
    <property type="entry name" value="Tetratricopeptide repeat domain"/>
    <property type="match status" value="2"/>
</dbReference>
<dbReference type="InterPro" id="IPR011990">
    <property type="entry name" value="TPR-like_helical_dom_sf"/>
</dbReference>
<dbReference type="Pfam" id="PF00512">
    <property type="entry name" value="HisKA"/>
    <property type="match status" value="1"/>
</dbReference>
<dbReference type="PRINTS" id="PR00344">
    <property type="entry name" value="BCTRLSENSOR"/>
</dbReference>
<gene>
    <name evidence="8" type="ORF">SNE25_07705</name>
</gene>
<evidence type="ECO:0000256" key="3">
    <source>
        <dbReference type="ARBA" id="ARBA00022553"/>
    </source>
</evidence>
<keyword evidence="6" id="KW-0472">Membrane</keyword>
<dbReference type="SMART" id="SM00387">
    <property type="entry name" value="HATPase_c"/>
    <property type="match status" value="1"/>
</dbReference>
<dbReference type="Gene3D" id="1.10.287.130">
    <property type="match status" value="1"/>
</dbReference>
<name>A0ABZ0TRL0_9SPHI</name>
<keyword evidence="5" id="KW-0175">Coiled coil</keyword>
<dbReference type="Pfam" id="PF13181">
    <property type="entry name" value="TPR_8"/>
    <property type="match status" value="2"/>
</dbReference>
<keyword evidence="6" id="KW-0812">Transmembrane</keyword>
<dbReference type="PROSITE" id="PS50005">
    <property type="entry name" value="TPR"/>
    <property type="match status" value="3"/>
</dbReference>
<evidence type="ECO:0000256" key="5">
    <source>
        <dbReference type="SAM" id="Coils"/>
    </source>
</evidence>
<dbReference type="EMBL" id="CP139558">
    <property type="protein sequence ID" value="WPU95406.1"/>
    <property type="molecule type" value="Genomic_DNA"/>
</dbReference>
<reference evidence="8 9" key="1">
    <citation type="submission" date="2023-11" db="EMBL/GenBank/DDBJ databases">
        <title>Analysis of the Genomes of Mucilaginibacter gossypii cycad 4 and M. sabulilitoris SNA2: microbes with the potential for plant growth promotion.</title>
        <authorList>
            <person name="Hirsch A.M."/>
            <person name="Humm E."/>
            <person name="Rubbi M."/>
            <person name="Del Vecchio G."/>
            <person name="Ha S.M."/>
            <person name="Pellegrini M."/>
            <person name="Gunsalus R.P."/>
        </authorList>
    </citation>
    <scope>NUCLEOTIDE SEQUENCE [LARGE SCALE GENOMIC DNA]</scope>
    <source>
        <strain evidence="8 9">SNA2</strain>
    </source>
</reference>
<feature type="repeat" description="TPR" evidence="4">
    <location>
        <begin position="340"/>
        <end position="373"/>
    </location>
</feature>
<dbReference type="SUPFAM" id="SSF55874">
    <property type="entry name" value="ATPase domain of HSP90 chaperone/DNA topoisomerase II/histidine kinase"/>
    <property type="match status" value="1"/>
</dbReference>
<proteinExistence type="predicted"/>
<dbReference type="RefSeq" id="WP_321564517.1">
    <property type="nucleotide sequence ID" value="NZ_CP139558.1"/>
</dbReference>
<dbReference type="SUPFAM" id="SSF48452">
    <property type="entry name" value="TPR-like"/>
    <property type="match status" value="2"/>
</dbReference>
<dbReference type="InterPro" id="IPR003594">
    <property type="entry name" value="HATPase_dom"/>
</dbReference>
<feature type="transmembrane region" description="Helical" evidence="6">
    <location>
        <begin position="452"/>
        <end position="471"/>
    </location>
</feature>
<evidence type="ECO:0000259" key="7">
    <source>
        <dbReference type="PROSITE" id="PS50109"/>
    </source>
</evidence>
<dbReference type="InterPro" id="IPR036890">
    <property type="entry name" value="HATPase_C_sf"/>
</dbReference>
<dbReference type="EC" id="2.7.13.3" evidence="2"/>
<dbReference type="InterPro" id="IPR004358">
    <property type="entry name" value="Sig_transdc_His_kin-like_C"/>
</dbReference>
<evidence type="ECO:0000313" key="9">
    <source>
        <dbReference type="Proteomes" id="UP001324380"/>
    </source>
</evidence>
<dbReference type="PANTHER" id="PTHR43065">
    <property type="entry name" value="SENSOR HISTIDINE KINASE"/>
    <property type="match status" value="1"/>
</dbReference>
<accession>A0ABZ0TRL0</accession>
<feature type="repeat" description="TPR" evidence="4">
    <location>
        <begin position="180"/>
        <end position="213"/>
    </location>
</feature>
<keyword evidence="3" id="KW-0597">Phosphoprotein</keyword>
<keyword evidence="9" id="KW-1185">Reference proteome</keyword>
<keyword evidence="8" id="KW-0808">Transferase</keyword>
<dbReference type="InterPro" id="IPR019734">
    <property type="entry name" value="TPR_rpt"/>
</dbReference>
<dbReference type="SUPFAM" id="SSF47384">
    <property type="entry name" value="Homodimeric domain of signal transducing histidine kinase"/>
    <property type="match status" value="1"/>
</dbReference>
<evidence type="ECO:0000256" key="4">
    <source>
        <dbReference type="PROSITE-ProRule" id="PRU00339"/>
    </source>
</evidence>
<dbReference type="CDD" id="cd00082">
    <property type="entry name" value="HisKA"/>
    <property type="match status" value="1"/>
</dbReference>
<protein>
    <recommendedName>
        <fullName evidence="2">histidine kinase</fullName>
        <ecNumber evidence="2">2.7.13.3</ecNumber>
    </recommendedName>
</protein>
<organism evidence="8 9">
    <name type="scientific">Mucilaginibacter sabulilitoris</name>
    <dbReference type="NCBI Taxonomy" id="1173583"/>
    <lineage>
        <taxon>Bacteria</taxon>
        <taxon>Pseudomonadati</taxon>
        <taxon>Bacteroidota</taxon>
        <taxon>Sphingobacteriia</taxon>
        <taxon>Sphingobacteriales</taxon>
        <taxon>Sphingobacteriaceae</taxon>
        <taxon>Mucilaginibacter</taxon>
    </lineage>
</organism>
<dbReference type="Pfam" id="PF02518">
    <property type="entry name" value="HATPase_c"/>
    <property type="match status" value="1"/>
</dbReference>
<dbReference type="PANTHER" id="PTHR43065:SF42">
    <property type="entry name" value="TWO-COMPONENT SENSOR PPRA"/>
    <property type="match status" value="1"/>
</dbReference>
<dbReference type="Gene3D" id="3.30.565.10">
    <property type="entry name" value="Histidine kinase-like ATPase, C-terminal domain"/>
    <property type="match status" value="1"/>
</dbReference>
<keyword evidence="6" id="KW-1133">Transmembrane helix</keyword>
<evidence type="ECO:0000256" key="6">
    <source>
        <dbReference type="SAM" id="Phobius"/>
    </source>
</evidence>
<sequence length="758" mass="85139">MRKNTTPIVLFSYVFKKNVCPLRNSVIIIFCLICTVIARAQTPIDSINALIKKAKTDTGRINRLIDKTAALVEINLDSAAESGSTAVFEAVTAKYLKGEANARRLMATILSFKGDYASAQKNLTLGIKIYKELKDESGVAKMYSGYGMMYGMQSKYDSSIVFYKKTIRIANKIQDNLLLNKAYQNIGISYQMQSNYRESLVYFQKALGFFESINDINSQSYIWLNMGLTYNNMDDNARAEQSLKTAIRLAKKSGIKNVELYAYSNLAATYSKQKKFDKSYLYAMNAVVIGRETGDLGITAASLSKAVMALADQGKLPEALKLGKKSVGVADSSNQPYSRYQVYASIGSVLKRQESYDDAIVYFKKAFNAIRSANIVDEATGQSYYELSECYEKVGLYRNAYKNFKRSSEIIDSIRSTKNIRKATEQNMTYEYEKKQQAQLIQKQKQDAMMRIWLVIFIAILIIFAIIIIGYRRAFRNKQKANALLKDQKQEIESTLTALKTTQKQLIQSEKMASLGQLTAGIAHEIQNPLNFVNNFSEVSAELTTELKEEIKNGNTEDALAIADDLKENLSKIQHHGKRADNIVKGMLEHSRTSTGERQPININSLAEDFFKLSYHGMRVKDKSFNAEMITNFTDQAIVMGVQQDISRVMLNLFNNAFYSVNQKRKVAGENYKPTVTVSTEHNGRSILLKIKDNGNGISPSIKDKILQPFFTTKPTGEGTGLGLSLSYDIIVNGHNGSFDIDTQEFEYAEFIVSLPKA</sequence>
<dbReference type="Pfam" id="PF13424">
    <property type="entry name" value="TPR_12"/>
    <property type="match status" value="1"/>
</dbReference>
<keyword evidence="4" id="KW-0802">TPR repeat</keyword>
<feature type="repeat" description="TPR" evidence="4">
    <location>
        <begin position="220"/>
        <end position="253"/>
    </location>
</feature>
<dbReference type="InterPro" id="IPR003661">
    <property type="entry name" value="HisK_dim/P_dom"/>
</dbReference>
<dbReference type="SMART" id="SM00028">
    <property type="entry name" value="TPR"/>
    <property type="match status" value="7"/>
</dbReference>
<evidence type="ECO:0000256" key="2">
    <source>
        <dbReference type="ARBA" id="ARBA00012438"/>
    </source>
</evidence>
<evidence type="ECO:0000256" key="1">
    <source>
        <dbReference type="ARBA" id="ARBA00000085"/>
    </source>
</evidence>
<keyword evidence="8" id="KW-0418">Kinase</keyword>
<dbReference type="SMART" id="SM00388">
    <property type="entry name" value="HisKA"/>
    <property type="match status" value="1"/>
</dbReference>
<feature type="domain" description="Histidine kinase" evidence="7">
    <location>
        <begin position="521"/>
        <end position="758"/>
    </location>
</feature>
<dbReference type="PROSITE" id="PS50109">
    <property type="entry name" value="HIS_KIN"/>
    <property type="match status" value="1"/>
</dbReference>